<name>A0A3E5EFN1_9FIRM</name>
<organism evidence="1 2">
    <name type="scientific">Dorea formicigenerans</name>
    <dbReference type="NCBI Taxonomy" id="39486"/>
    <lineage>
        <taxon>Bacteria</taxon>
        <taxon>Bacillati</taxon>
        <taxon>Bacillota</taxon>
        <taxon>Clostridia</taxon>
        <taxon>Lachnospirales</taxon>
        <taxon>Lachnospiraceae</taxon>
        <taxon>Dorea</taxon>
    </lineage>
</organism>
<comment type="caution">
    <text evidence="1">The sequence shown here is derived from an EMBL/GenBank/DDBJ whole genome shotgun (WGS) entry which is preliminary data.</text>
</comment>
<dbReference type="EMBL" id="QSVB01000024">
    <property type="protein sequence ID" value="RGN87785.1"/>
    <property type="molecule type" value="Genomic_DNA"/>
</dbReference>
<accession>A0A3E5EFN1</accession>
<proteinExistence type="predicted"/>
<dbReference type="Proteomes" id="UP000260841">
    <property type="component" value="Unassembled WGS sequence"/>
</dbReference>
<dbReference type="RefSeq" id="WP_117603256.1">
    <property type="nucleotide sequence ID" value="NZ_QSVB01000024.1"/>
</dbReference>
<gene>
    <name evidence="1" type="ORF">DXB36_15075</name>
</gene>
<dbReference type="AlphaFoldDB" id="A0A3E5EFN1"/>
<reference evidence="1 2" key="1">
    <citation type="submission" date="2018-08" db="EMBL/GenBank/DDBJ databases">
        <title>A genome reference for cultivated species of the human gut microbiota.</title>
        <authorList>
            <person name="Zou Y."/>
            <person name="Xue W."/>
            <person name="Luo G."/>
        </authorList>
    </citation>
    <scope>NUCLEOTIDE SEQUENCE [LARGE SCALE GENOMIC DNA]</scope>
    <source>
        <strain evidence="1 2">OM03-2</strain>
    </source>
</reference>
<evidence type="ECO:0000313" key="2">
    <source>
        <dbReference type="Proteomes" id="UP000260841"/>
    </source>
</evidence>
<protein>
    <submittedName>
        <fullName evidence="1">Uncharacterized protein</fullName>
    </submittedName>
</protein>
<dbReference type="Pfam" id="PF24716">
    <property type="entry name" value="WapI"/>
    <property type="match status" value="1"/>
</dbReference>
<dbReference type="InterPro" id="IPR056510">
    <property type="entry name" value="WapI"/>
</dbReference>
<evidence type="ECO:0000313" key="1">
    <source>
        <dbReference type="EMBL" id="RGN87785.1"/>
    </source>
</evidence>
<sequence>MKHIIETENFFVCIEPEIFEADINLSTNTILKIDVKSNGFTASTTMDIDIKDLAKLGKDLCQIYETLQGNARLEESYGQHMYMSFVGNNRGHIAIKGYLHKGDRIGSEQVLEFENDVDQTCLRPFYLELLSNYEKYL</sequence>